<accession>A0A951UCG5</accession>
<feature type="modified residue" description="Phosphohistidine" evidence="1">
    <location>
        <position position="57"/>
    </location>
</feature>
<keyword evidence="2" id="KW-0175">Coiled coil</keyword>
<feature type="coiled-coil region" evidence="2">
    <location>
        <begin position="80"/>
        <end position="107"/>
    </location>
</feature>
<dbReference type="AlphaFoldDB" id="A0A951UCG5"/>
<proteinExistence type="predicted"/>
<dbReference type="EMBL" id="JAHHIF010000057">
    <property type="protein sequence ID" value="MBW4548220.1"/>
    <property type="molecule type" value="Genomic_DNA"/>
</dbReference>
<dbReference type="PROSITE" id="PS50894">
    <property type="entry name" value="HPT"/>
    <property type="match status" value="1"/>
</dbReference>
<organism evidence="4 5">
    <name type="scientific">Symplocastrum torsivum CPER-KK1</name>
    <dbReference type="NCBI Taxonomy" id="450513"/>
    <lineage>
        <taxon>Bacteria</taxon>
        <taxon>Bacillati</taxon>
        <taxon>Cyanobacteriota</taxon>
        <taxon>Cyanophyceae</taxon>
        <taxon>Oscillatoriophycideae</taxon>
        <taxon>Oscillatoriales</taxon>
        <taxon>Microcoleaceae</taxon>
        <taxon>Symplocastrum</taxon>
    </lineage>
</organism>
<evidence type="ECO:0000313" key="4">
    <source>
        <dbReference type="EMBL" id="MBW4548220.1"/>
    </source>
</evidence>
<dbReference type="Pfam" id="PF01627">
    <property type="entry name" value="Hpt"/>
    <property type="match status" value="1"/>
</dbReference>
<reference evidence="4" key="2">
    <citation type="journal article" date="2022" name="Microbiol. Resour. Announc.">
        <title>Metagenome Sequencing to Explore Phylogenomics of Terrestrial Cyanobacteria.</title>
        <authorList>
            <person name="Ward R.D."/>
            <person name="Stajich J.E."/>
            <person name="Johansen J.R."/>
            <person name="Huntemann M."/>
            <person name="Clum A."/>
            <person name="Foster B."/>
            <person name="Foster B."/>
            <person name="Roux S."/>
            <person name="Palaniappan K."/>
            <person name="Varghese N."/>
            <person name="Mukherjee S."/>
            <person name="Reddy T.B.K."/>
            <person name="Daum C."/>
            <person name="Copeland A."/>
            <person name="Chen I.A."/>
            <person name="Ivanova N.N."/>
            <person name="Kyrpides N.C."/>
            <person name="Shapiro N."/>
            <person name="Eloe-Fadrosh E.A."/>
            <person name="Pietrasiak N."/>
        </authorList>
    </citation>
    <scope>NUCLEOTIDE SEQUENCE</scope>
    <source>
        <strain evidence="4">CPER-KK1</strain>
    </source>
</reference>
<comment type="caution">
    <text evidence="4">The sequence shown here is derived from an EMBL/GenBank/DDBJ whole genome shotgun (WGS) entry which is preliminary data.</text>
</comment>
<gene>
    <name evidence="4" type="ORF">KME25_27825</name>
</gene>
<keyword evidence="1" id="KW-0597">Phosphoprotein</keyword>
<dbReference type="SMART" id="SM00073">
    <property type="entry name" value="HPT"/>
    <property type="match status" value="1"/>
</dbReference>
<evidence type="ECO:0000256" key="2">
    <source>
        <dbReference type="SAM" id="Coils"/>
    </source>
</evidence>
<dbReference type="InterPro" id="IPR008207">
    <property type="entry name" value="Sig_transdc_His_kin_Hpt_dom"/>
</dbReference>
<dbReference type="InterPro" id="IPR036641">
    <property type="entry name" value="HPT_dom_sf"/>
</dbReference>
<evidence type="ECO:0000313" key="5">
    <source>
        <dbReference type="Proteomes" id="UP000753908"/>
    </source>
</evidence>
<evidence type="ECO:0000259" key="3">
    <source>
        <dbReference type="PROSITE" id="PS50894"/>
    </source>
</evidence>
<dbReference type="GO" id="GO:0000160">
    <property type="term" value="P:phosphorelay signal transduction system"/>
    <property type="evidence" value="ECO:0007669"/>
    <property type="project" value="InterPro"/>
</dbReference>
<dbReference type="Gene3D" id="1.20.120.160">
    <property type="entry name" value="HPT domain"/>
    <property type="match status" value="1"/>
</dbReference>
<evidence type="ECO:0000256" key="1">
    <source>
        <dbReference type="PROSITE-ProRule" id="PRU00110"/>
    </source>
</evidence>
<sequence length="113" mass="12932">MNETPLDLERLNAISQGKVAFQQRLVQMFVKNAQPGLEQIRLALQVQDFLTIEQQAHRIRGASANVGVFMMPEVAAQLERQAREKTLEGATERLEALEDQLEKVKDFLENWLL</sequence>
<feature type="domain" description="HPt" evidence="3">
    <location>
        <begin position="18"/>
        <end position="111"/>
    </location>
</feature>
<reference evidence="4" key="1">
    <citation type="submission" date="2021-05" db="EMBL/GenBank/DDBJ databases">
        <authorList>
            <person name="Pietrasiak N."/>
            <person name="Ward R."/>
            <person name="Stajich J.E."/>
            <person name="Kurbessoian T."/>
        </authorList>
    </citation>
    <scope>NUCLEOTIDE SEQUENCE</scope>
    <source>
        <strain evidence="4">CPER-KK1</strain>
    </source>
</reference>
<dbReference type="Proteomes" id="UP000753908">
    <property type="component" value="Unassembled WGS sequence"/>
</dbReference>
<name>A0A951UCG5_9CYAN</name>
<protein>
    <submittedName>
        <fullName evidence="4">Hpt domain-containing protein</fullName>
    </submittedName>
</protein>
<dbReference type="SUPFAM" id="SSF47226">
    <property type="entry name" value="Histidine-containing phosphotransfer domain, HPT domain"/>
    <property type="match status" value="1"/>
</dbReference>